<organism evidence="1 2">
    <name type="scientific">Agrobacterium rosae</name>
    <dbReference type="NCBI Taxonomy" id="1972867"/>
    <lineage>
        <taxon>Bacteria</taxon>
        <taxon>Pseudomonadati</taxon>
        <taxon>Pseudomonadota</taxon>
        <taxon>Alphaproteobacteria</taxon>
        <taxon>Hyphomicrobiales</taxon>
        <taxon>Rhizobiaceae</taxon>
        <taxon>Rhizobium/Agrobacterium group</taxon>
        <taxon>Agrobacterium</taxon>
    </lineage>
</organism>
<dbReference type="EMBL" id="FMUE01000003">
    <property type="protein sequence ID" value="SCX15800.1"/>
    <property type="molecule type" value="Genomic_DNA"/>
</dbReference>
<dbReference type="AlphaFoldDB" id="A0A1R3TLX7"/>
<evidence type="ECO:0000313" key="2">
    <source>
        <dbReference type="Proteomes" id="UP000187891"/>
    </source>
</evidence>
<dbReference type="Proteomes" id="UP000187891">
    <property type="component" value="Unassembled WGS sequence"/>
</dbReference>
<name>A0A1R3TLX7_9HYPH</name>
<accession>A0A1R3TLX7</accession>
<dbReference type="STRING" id="1907666.DSM25559_1392"/>
<evidence type="ECO:0000313" key="1">
    <source>
        <dbReference type="EMBL" id="SCX15800.1"/>
    </source>
</evidence>
<reference evidence="2" key="1">
    <citation type="submission" date="2016-10" db="EMBL/GenBank/DDBJ databases">
        <authorList>
            <person name="Wibberg D."/>
        </authorList>
    </citation>
    <scope>NUCLEOTIDE SEQUENCE [LARGE SCALE GENOMIC DNA]</scope>
</reference>
<proteinExistence type="predicted"/>
<protein>
    <submittedName>
        <fullName evidence="1">Uncharacterized protein</fullName>
    </submittedName>
</protein>
<sequence>MSREILDKIYATDEPVERLRPTNRAITKIARKYGCCSRSEREVLTYIAKTMPFAGKTATVAADGRKTQSALHQCRNCWRALRDQLTQGSFLRNDLAAYKIWQQASIYFIRFSPWILVLR</sequence>
<gene>
    <name evidence="1" type="ORF">DSM25559_1392</name>
</gene>